<dbReference type="InterPro" id="IPR006530">
    <property type="entry name" value="YD"/>
</dbReference>
<evidence type="ECO:0000259" key="2">
    <source>
        <dbReference type="Pfam" id="PF25023"/>
    </source>
</evidence>
<dbReference type="Gene3D" id="2.180.10.10">
    <property type="entry name" value="RHS repeat-associated core"/>
    <property type="match status" value="2"/>
</dbReference>
<dbReference type="RefSeq" id="WP_122209460.1">
    <property type="nucleotide sequence ID" value="NZ_RBTP01000056.1"/>
</dbReference>
<dbReference type="InterPro" id="IPR050708">
    <property type="entry name" value="T6SS_VgrG/RHS"/>
</dbReference>
<evidence type="ECO:0000313" key="4">
    <source>
        <dbReference type="Proteomes" id="UP000273854"/>
    </source>
</evidence>
<evidence type="ECO:0000313" key="3">
    <source>
        <dbReference type="EMBL" id="RMT79322.1"/>
    </source>
</evidence>
<organism evidence="3 4">
    <name type="scientific">Pseudomonas viridiflava</name>
    <name type="common">Phytomonas viridiflava</name>
    <dbReference type="NCBI Taxonomy" id="33069"/>
    <lineage>
        <taxon>Bacteria</taxon>
        <taxon>Pseudomonadati</taxon>
        <taxon>Pseudomonadota</taxon>
        <taxon>Gammaproteobacteria</taxon>
        <taxon>Pseudomonadales</taxon>
        <taxon>Pseudomonadaceae</taxon>
        <taxon>Pseudomonas</taxon>
    </lineage>
</organism>
<keyword evidence="1" id="KW-0677">Repeat</keyword>
<dbReference type="Proteomes" id="UP000273854">
    <property type="component" value="Unassembled WGS sequence"/>
</dbReference>
<protein>
    <submittedName>
        <fullName evidence="3">YD repeat-containing protein</fullName>
    </submittedName>
</protein>
<comment type="caution">
    <text evidence="3">The sequence shown here is derived from an EMBL/GenBank/DDBJ whole genome shotgun (WGS) entry which is preliminary data.</text>
</comment>
<accession>A0A3M5P4C9</accession>
<dbReference type="PANTHER" id="PTHR32305:SF15">
    <property type="entry name" value="PROTEIN RHSA-RELATED"/>
    <property type="match status" value="1"/>
</dbReference>
<evidence type="ECO:0000256" key="1">
    <source>
        <dbReference type="ARBA" id="ARBA00022737"/>
    </source>
</evidence>
<dbReference type="PANTHER" id="PTHR32305">
    <property type="match status" value="1"/>
</dbReference>
<dbReference type="EMBL" id="RBTP01000056">
    <property type="protein sequence ID" value="RMT79322.1"/>
    <property type="molecule type" value="Genomic_DNA"/>
</dbReference>
<sequence length="1649" mass="183906">MTISTSVHSNAFNFMSFMQSGVDPRTGQYTVSLTLPDVKTNGLRGPGLPLVLSYNPLNTQDSGFGLGWNLRLSQYTPGNQVVSLSSGETFKVYGTQADQLVMPEKKLDSFHFYKQDDTHYRVMHKSGVKEVLETMGASGHTVALPTRILAPEGHSVTLSYTPFGSTHQRLSEVKDDAGQVLLQIRREDTAVHIGLSAADGKDVAFVLRLSGSDHRVTRVEMPTDEGASWRFEYQLVRDHICMTAVDTPAGGHEAVFYQDQGHAFPAKAGRDPLPRVTRHLTTPGSGQAEVDVHYTYADSQGREHNFLGAGLDIAWEDNGLDNLYRYLGEGGYEYVSTETLRVDDVDVRSVKRVFNQFHLLTSETTTQNDAVREVSTAYHLLPGTPFAAQPNDCQLPKEVTTTWRWLNDARAPRSETVTSAYDNQGNLLVETQANGVVETNTWYSAAGEDGCPPDPEGFVRTLKSKTITPAPADHGQAPTLATLYRYTSLAAVIGSEREDWIALESESVVQLDSGFKQRLGNDACALIDCLTASSRGTKRTLRRSAHAFIDSLATLADSDQPLLQRQAHGIVDVLIKLGPAVGRLLKETARQLIELLVQQIPESEQVLQCMTYEYIDDSQDAFQHGRIRRESLSMGGQVTATEYAYSTLARAELGESVQRTVQTVTGFDGVKKTVTLEHSLLNGEPLLNRDDNDVEIRYVYDSLRRVLSETVAPGTEFEATRRYEYQLCATTTDRAEQRLFDVKGVKTCSRFDGLQRVVYEERDDADSPTYRADAGVPRQTYAAVYDALGHLVRETEYDWMGERSLALAQVLEYDDWGEQRSVTGPDGVKTFEETDPVGTLESQGPIQRSWTESTGELVLKSGISETWLNLFEKPTRTVRRGLDGQPLSLSRYHYDGLGRSAEEIVGLTDFERSTRYRYDAFDRVIETTLPDEAIVSHAFAVHSSEDLPVSVCVEHNGQRSVLGEQVYDGLDRMVKSITGGRERSFAYEPGQRQPKAVTTPGGQVIEYDYQPQLGSEPLRRSIFGATATYEYDQHNARLLHSNEQGEQLDRTYYSTGFLKSEKRVSEGSDYTMHYLYSRLGRLQSYTDVLGQEQTYQYDDQGRLAQTSLGTLCSDFTYDALGRTASITTRDSAGGQYVAIILTYDELGREVLRTFDLNGTRQRLAQTYDDVDDMIKRTLSEGEDVLRDEVYGYDPRGRLVRYNCTGTQRPVDAYGKSINQQIFSFDGMDNLKLVMTSFDEGLNRAIYHYEGVDPVQLSRVVNSHKDYVPLEMPLEYDLDGNLILDEAARMLKYDALGRLVEVSVPPSINRYRYGPQDTLAGRTLDGNPDVRFYRDERLVNLLDGSQNRTFMQGNGQVLAQLQGNEAVMLAVSDSQSVLADVQTGDVNLLAYTAYGHRSADSPPVSTLAFNGEYVEPDTGWQLLGNGYRAYNPALMRFHSPDSLSPFGEGGLNGYAYCEGDPVNLVDPDGHSPWGALIRLLKAPLSSAANKAIPKAFLKNSTNAPVSLRKMTPKAVRALGKKAKSTKQPLDDARDQLSKLDSKIELSRLNHKSPSRQLVSDHSAAEEAFDNYNYLYGEAQRDFTFAQKNIGKRVITQEARSGLRAWEKKFDISEAIYAQNERIRVKNYLNTRSDLKGSGRKKNYLGVDNQD</sequence>
<dbReference type="InterPro" id="IPR022385">
    <property type="entry name" value="Rhs_assc_core"/>
</dbReference>
<reference evidence="3 4" key="1">
    <citation type="submission" date="2018-08" db="EMBL/GenBank/DDBJ databases">
        <title>Recombination of ecologically and evolutionarily significant loci maintains genetic cohesion in the Pseudomonas syringae species complex.</title>
        <authorList>
            <person name="Dillon M."/>
            <person name="Thakur S."/>
            <person name="Almeida R.N.D."/>
            <person name="Weir B.S."/>
            <person name="Guttman D.S."/>
        </authorList>
    </citation>
    <scope>NUCLEOTIDE SEQUENCE [LARGE SCALE GENOMIC DNA]</scope>
    <source>
        <strain evidence="3 4">ICMP 19473</strain>
    </source>
</reference>
<dbReference type="SUPFAM" id="SSF56399">
    <property type="entry name" value="ADP-ribosylation"/>
    <property type="match status" value="1"/>
</dbReference>
<dbReference type="InterPro" id="IPR056823">
    <property type="entry name" value="TEN-like_YD-shell"/>
</dbReference>
<proteinExistence type="predicted"/>
<dbReference type="Pfam" id="PF25023">
    <property type="entry name" value="TEN_YD-shell"/>
    <property type="match status" value="1"/>
</dbReference>
<dbReference type="NCBIfam" id="TIGR01643">
    <property type="entry name" value="YD_repeat_2x"/>
    <property type="match status" value="2"/>
</dbReference>
<feature type="domain" description="Teneurin-like YD-shell" evidence="2">
    <location>
        <begin position="891"/>
        <end position="1440"/>
    </location>
</feature>
<dbReference type="NCBIfam" id="TIGR03696">
    <property type="entry name" value="Rhs_assc_core"/>
    <property type="match status" value="1"/>
</dbReference>
<name>A0A3M5P4C9_PSEVI</name>
<gene>
    <name evidence="3" type="ORF">ALP40_01507</name>
</gene>